<organism evidence="2 3">
    <name type="scientific">Nesterenkonia halobia</name>
    <dbReference type="NCBI Taxonomy" id="37922"/>
    <lineage>
        <taxon>Bacteria</taxon>
        <taxon>Bacillati</taxon>
        <taxon>Actinomycetota</taxon>
        <taxon>Actinomycetes</taxon>
        <taxon>Micrococcales</taxon>
        <taxon>Micrococcaceae</taxon>
        <taxon>Nesterenkonia</taxon>
    </lineage>
</organism>
<dbReference type="PANTHER" id="PTHR42941:SF1">
    <property type="entry name" value="SLL1037 PROTEIN"/>
    <property type="match status" value="1"/>
</dbReference>
<sequence length="334" mass="34647">MRIRSTAAAATATAAMLALSACGGDDGDSGGDGGSGDGDYVTDLTFGTGGTSGTYYPLGGELTDIFSSSIDDISVNYVESGASAENLGQIFQEEWQLGMTQNDTANLAVNGELEGLEGEQIDNVGWIANLYPEAAHLIVREDAGIESVEDLEGATVAVGDAGSGTRAISDAILSAYGLEEGDYTPEVTDFGTSTEMLADGQIDATIFVVGTPVAGLTQLAASTDVELLPVEDEQAETISENSGAEAYDISADSYDFLDEDVQTVSVFASLVASTSQVSEDVAYEMTQAIFENSDDITLEVGDSINQDEALVGVGDVPLHPGAERYYDEQGVELP</sequence>
<dbReference type="Gene3D" id="3.40.190.10">
    <property type="entry name" value="Periplasmic binding protein-like II"/>
    <property type="match status" value="2"/>
</dbReference>
<proteinExistence type="predicted"/>
<gene>
    <name evidence="2" type="ORF">GCM10020260_03630</name>
</gene>
<protein>
    <submittedName>
        <fullName evidence="2">TAXI family TRAP transporter solute-binding subunit</fullName>
    </submittedName>
</protein>
<reference evidence="3" key="1">
    <citation type="journal article" date="2019" name="Int. J. Syst. Evol. Microbiol.">
        <title>The Global Catalogue of Microorganisms (GCM) 10K type strain sequencing project: providing services to taxonomists for standard genome sequencing and annotation.</title>
        <authorList>
            <consortium name="The Broad Institute Genomics Platform"/>
            <consortium name="The Broad Institute Genome Sequencing Center for Infectious Disease"/>
            <person name="Wu L."/>
            <person name="Ma J."/>
        </authorList>
    </citation>
    <scope>NUCLEOTIDE SEQUENCE [LARGE SCALE GENOMIC DNA]</scope>
    <source>
        <strain evidence="3">JCM 11483</strain>
    </source>
</reference>
<dbReference type="Pfam" id="PF16868">
    <property type="entry name" value="NMT1_3"/>
    <property type="match status" value="1"/>
</dbReference>
<keyword evidence="3" id="KW-1185">Reference proteome</keyword>
<dbReference type="Proteomes" id="UP001501736">
    <property type="component" value="Unassembled WGS sequence"/>
</dbReference>
<feature type="signal peptide" evidence="1">
    <location>
        <begin position="1"/>
        <end position="23"/>
    </location>
</feature>
<feature type="chain" id="PRO_5045163794" evidence="1">
    <location>
        <begin position="24"/>
        <end position="334"/>
    </location>
</feature>
<accession>A0ABP6R7C9</accession>
<dbReference type="PANTHER" id="PTHR42941">
    <property type="entry name" value="SLL1037 PROTEIN"/>
    <property type="match status" value="1"/>
</dbReference>
<keyword evidence="1" id="KW-0732">Signal</keyword>
<dbReference type="EMBL" id="BAAAYG010000002">
    <property type="protein sequence ID" value="GAA3279957.1"/>
    <property type="molecule type" value="Genomic_DNA"/>
</dbReference>
<dbReference type="InterPro" id="IPR011852">
    <property type="entry name" value="TRAP_TAXI"/>
</dbReference>
<dbReference type="RefSeq" id="WP_344717547.1">
    <property type="nucleotide sequence ID" value="NZ_BAAAYG010000002.1"/>
</dbReference>
<name>A0ABP6R7C9_9MICC</name>
<comment type="caution">
    <text evidence="2">The sequence shown here is derived from an EMBL/GenBank/DDBJ whole genome shotgun (WGS) entry which is preliminary data.</text>
</comment>
<dbReference type="PROSITE" id="PS51257">
    <property type="entry name" value="PROKAR_LIPOPROTEIN"/>
    <property type="match status" value="1"/>
</dbReference>
<dbReference type="CDD" id="cd13520">
    <property type="entry name" value="PBP2_TAXI_TRAP"/>
    <property type="match status" value="1"/>
</dbReference>
<dbReference type="SUPFAM" id="SSF53850">
    <property type="entry name" value="Periplasmic binding protein-like II"/>
    <property type="match status" value="1"/>
</dbReference>
<evidence type="ECO:0000313" key="2">
    <source>
        <dbReference type="EMBL" id="GAA3279957.1"/>
    </source>
</evidence>
<evidence type="ECO:0000256" key="1">
    <source>
        <dbReference type="SAM" id="SignalP"/>
    </source>
</evidence>
<dbReference type="NCBIfam" id="TIGR02122">
    <property type="entry name" value="TRAP_TAXI"/>
    <property type="match status" value="1"/>
</dbReference>
<evidence type="ECO:0000313" key="3">
    <source>
        <dbReference type="Proteomes" id="UP001501736"/>
    </source>
</evidence>